<dbReference type="InterPro" id="IPR001242">
    <property type="entry name" value="Condensation_dom"/>
</dbReference>
<dbReference type="Gene3D" id="3.30.559.30">
    <property type="entry name" value="Nonribosomal peptide synthetase, condensation domain"/>
    <property type="match status" value="1"/>
</dbReference>
<dbReference type="GO" id="GO:0047527">
    <property type="term" value="F:2,3-dihydroxybenzoate-serine ligase activity"/>
    <property type="evidence" value="ECO:0007669"/>
    <property type="project" value="TreeGrafter"/>
</dbReference>
<gene>
    <name evidence="5" type="ORF">ABII15_02460</name>
</gene>
<dbReference type="RefSeq" id="WP_353940575.1">
    <property type="nucleotide sequence ID" value="NZ_CP159534.1"/>
</dbReference>
<evidence type="ECO:0000256" key="1">
    <source>
        <dbReference type="ARBA" id="ARBA00001957"/>
    </source>
</evidence>
<dbReference type="PROSITE" id="PS00012">
    <property type="entry name" value="PHOSPHOPANTETHEINE"/>
    <property type="match status" value="1"/>
</dbReference>
<dbReference type="GO" id="GO:0005829">
    <property type="term" value="C:cytosol"/>
    <property type="evidence" value="ECO:0007669"/>
    <property type="project" value="TreeGrafter"/>
</dbReference>
<reference evidence="5" key="1">
    <citation type="submission" date="2024-06" db="EMBL/GenBank/DDBJ databases">
        <title>Streptomyces sp. strain HUAS MG91 genome sequences.</title>
        <authorList>
            <person name="Mo P."/>
        </authorList>
    </citation>
    <scope>NUCLEOTIDE SEQUENCE</scope>
    <source>
        <strain evidence="5">HUAS MG91</strain>
    </source>
</reference>
<dbReference type="AlphaFoldDB" id="A0AAU8ILH0"/>
<dbReference type="EMBL" id="CP159534">
    <property type="protein sequence ID" value="XCJ68893.1"/>
    <property type="molecule type" value="Genomic_DNA"/>
</dbReference>
<keyword evidence="2" id="KW-0596">Phosphopantetheine</keyword>
<proteinExistence type="predicted"/>
<dbReference type="PANTHER" id="PTHR45527">
    <property type="entry name" value="NONRIBOSOMAL PEPTIDE SYNTHETASE"/>
    <property type="match status" value="1"/>
</dbReference>
<dbReference type="Gene3D" id="3.30.559.10">
    <property type="entry name" value="Chloramphenicol acetyltransferase-like domain"/>
    <property type="match status" value="1"/>
</dbReference>
<dbReference type="Gene3D" id="1.10.1200.10">
    <property type="entry name" value="ACP-like"/>
    <property type="match status" value="1"/>
</dbReference>
<dbReference type="SUPFAM" id="SSF47336">
    <property type="entry name" value="ACP-like"/>
    <property type="match status" value="1"/>
</dbReference>
<evidence type="ECO:0000313" key="5">
    <source>
        <dbReference type="EMBL" id="XCJ68893.1"/>
    </source>
</evidence>
<dbReference type="SUPFAM" id="SSF52777">
    <property type="entry name" value="CoA-dependent acyltransferases"/>
    <property type="match status" value="2"/>
</dbReference>
<dbReference type="PANTHER" id="PTHR45527:SF1">
    <property type="entry name" value="FATTY ACID SYNTHASE"/>
    <property type="match status" value="1"/>
</dbReference>
<dbReference type="GO" id="GO:0043041">
    <property type="term" value="P:amino acid activation for nonribosomal peptide biosynthetic process"/>
    <property type="evidence" value="ECO:0007669"/>
    <property type="project" value="TreeGrafter"/>
</dbReference>
<feature type="domain" description="Carrier" evidence="4">
    <location>
        <begin position="454"/>
        <end position="528"/>
    </location>
</feature>
<dbReference type="InterPro" id="IPR009081">
    <property type="entry name" value="PP-bd_ACP"/>
</dbReference>
<dbReference type="Pfam" id="PF00975">
    <property type="entry name" value="Thioesterase"/>
    <property type="match status" value="1"/>
</dbReference>
<dbReference type="SUPFAM" id="SSF53474">
    <property type="entry name" value="alpha/beta-Hydrolases"/>
    <property type="match status" value="1"/>
</dbReference>
<evidence type="ECO:0000256" key="3">
    <source>
        <dbReference type="ARBA" id="ARBA00022553"/>
    </source>
</evidence>
<sequence length="796" mass="84409">MTPNPEVRPSSPLQEALWWIQHRGGRKDLMNLTWRLRTGRLDPAVLTAAWRHVVDRHTALRSAFERHGETVVRIVHPAPFDARPQQVVWERVPEGRSAPELLDEVATRLHAIPFVLDDAPLVRLTLVRVGPVDELVLTAHHAVVDGWAVQLLLDDLHRAYVAVRDGGIAALAQETAAPTPAEEAVRAAPTAKETGFWTDRLRGARPAALVAEPSGAAPGSGAVLRHTLTPRSRVAVETIGRRVGCTEFAVHLAAVRTVLARGGASGRTTVGTVVANRPTLADQRSVDYRANTVLLADEIGAQDTFDAVVTRARDSLWESLPFQHVTYPEVFARLSDEDRAALGTVPPVLVTHHGGIGSGIMLGDEPARLLASPSTSARCQLLVGVFDDGGDTVLEVEYDTCALSERSVRVFLADVEAVLAASTAGGCRVADLRVATRATARPARPTGAPDATAFAEPAAAAGVLADWQRVFGRVVRPHDDFFALGGHSLQVLELVARVEKNTGAELDLEAWLEEPTPARMERLLGPAATDPAAPGPTAPPALARTVVLRTGEPGGRHLHLVHGAGVGVLPYRELAGALPGDWRVTVSEDDGVAGASIADLAARYTARLLADGLPDLLGGWSMGGLLAHEIAAGLRARGHHCPPLLLLDAPVPGDVPETGTDAFARAVLRGAAPLPHVPDRLSLGPREDHALDTLAVLLRVTSGDAVGDALHARHALHRRHVTAMTAPRALRAVDVPALVVAADLADSDLDRWRGFLAGDTRSARVAAGHYELLTAPAVDEVARLAVDLMSAPATAR</sequence>
<comment type="cofactor">
    <cofactor evidence="1">
        <name>pantetheine 4'-phosphate</name>
        <dbReference type="ChEBI" id="CHEBI:47942"/>
    </cofactor>
</comment>
<dbReference type="PROSITE" id="PS50075">
    <property type="entry name" value="CARRIER"/>
    <property type="match status" value="1"/>
</dbReference>
<keyword evidence="3" id="KW-0597">Phosphoprotein</keyword>
<dbReference type="GO" id="GO:0009366">
    <property type="term" value="C:enterobactin synthetase complex"/>
    <property type="evidence" value="ECO:0007669"/>
    <property type="project" value="TreeGrafter"/>
</dbReference>
<accession>A0AAU8ILH0</accession>
<organism evidence="5">
    <name type="scientific">Streptomyces tabacisoli</name>
    <dbReference type="NCBI Taxonomy" id="3156398"/>
    <lineage>
        <taxon>Bacteria</taxon>
        <taxon>Bacillati</taxon>
        <taxon>Actinomycetota</taxon>
        <taxon>Actinomycetes</taxon>
        <taxon>Kitasatosporales</taxon>
        <taxon>Streptomycetaceae</taxon>
        <taxon>Streptomyces</taxon>
    </lineage>
</organism>
<name>A0AAU8ILH0_9ACTN</name>
<dbReference type="InterPro" id="IPR001031">
    <property type="entry name" value="Thioesterase"/>
</dbReference>
<protein>
    <submittedName>
        <fullName evidence="5">Condensation domain-containing protein</fullName>
    </submittedName>
</protein>
<dbReference type="GO" id="GO:0009239">
    <property type="term" value="P:enterobactin biosynthetic process"/>
    <property type="evidence" value="ECO:0007669"/>
    <property type="project" value="TreeGrafter"/>
</dbReference>
<dbReference type="InterPro" id="IPR006162">
    <property type="entry name" value="Ppantetheine_attach_site"/>
</dbReference>
<dbReference type="InterPro" id="IPR023213">
    <property type="entry name" value="CAT-like_dom_sf"/>
</dbReference>
<dbReference type="Pfam" id="PF00668">
    <property type="entry name" value="Condensation"/>
    <property type="match status" value="1"/>
</dbReference>
<dbReference type="Gene3D" id="3.40.50.1820">
    <property type="entry name" value="alpha/beta hydrolase"/>
    <property type="match status" value="1"/>
</dbReference>
<evidence type="ECO:0000256" key="2">
    <source>
        <dbReference type="ARBA" id="ARBA00022450"/>
    </source>
</evidence>
<evidence type="ECO:0000259" key="4">
    <source>
        <dbReference type="PROSITE" id="PS50075"/>
    </source>
</evidence>
<dbReference type="InterPro" id="IPR029058">
    <property type="entry name" value="AB_hydrolase_fold"/>
</dbReference>
<dbReference type="Pfam" id="PF00550">
    <property type="entry name" value="PP-binding"/>
    <property type="match status" value="1"/>
</dbReference>
<dbReference type="GO" id="GO:0031177">
    <property type="term" value="F:phosphopantetheine binding"/>
    <property type="evidence" value="ECO:0007669"/>
    <property type="project" value="TreeGrafter"/>
</dbReference>
<dbReference type="KEGG" id="stac:ABII15_02460"/>
<dbReference type="GO" id="GO:0008610">
    <property type="term" value="P:lipid biosynthetic process"/>
    <property type="evidence" value="ECO:0007669"/>
    <property type="project" value="UniProtKB-ARBA"/>
</dbReference>
<dbReference type="InterPro" id="IPR036736">
    <property type="entry name" value="ACP-like_sf"/>
</dbReference>